<name>A0A0M8MWC6_9BASI</name>
<dbReference type="InterPro" id="IPR013087">
    <property type="entry name" value="Znf_C2H2_type"/>
</dbReference>
<dbReference type="Pfam" id="PF00096">
    <property type="entry name" value="zf-C2H2"/>
    <property type="match status" value="4"/>
</dbReference>
<feature type="domain" description="C2H2-type" evidence="7">
    <location>
        <begin position="125"/>
        <end position="155"/>
    </location>
</feature>
<evidence type="ECO:0000256" key="2">
    <source>
        <dbReference type="ARBA" id="ARBA00022737"/>
    </source>
</evidence>
<keyword evidence="3 5" id="KW-0863">Zinc-finger</keyword>
<evidence type="ECO:0000256" key="5">
    <source>
        <dbReference type="PROSITE-ProRule" id="PRU00042"/>
    </source>
</evidence>
<dbReference type="SMART" id="SM00355">
    <property type="entry name" value="ZnF_C2H2"/>
    <property type="match status" value="7"/>
</dbReference>
<keyword evidence="9" id="KW-1185">Reference proteome</keyword>
<dbReference type="AlphaFoldDB" id="A0A0M8MWC6"/>
<feature type="domain" description="C2H2-type" evidence="7">
    <location>
        <begin position="193"/>
        <end position="220"/>
    </location>
</feature>
<evidence type="ECO:0000313" key="9">
    <source>
        <dbReference type="Proteomes" id="UP000037751"/>
    </source>
</evidence>
<evidence type="ECO:0000256" key="1">
    <source>
        <dbReference type="ARBA" id="ARBA00022723"/>
    </source>
</evidence>
<dbReference type="GO" id="GO:0005634">
    <property type="term" value="C:nucleus"/>
    <property type="evidence" value="ECO:0007669"/>
    <property type="project" value="UniProtKB-ARBA"/>
</dbReference>
<feature type="domain" description="C2H2-type" evidence="7">
    <location>
        <begin position="251"/>
        <end position="280"/>
    </location>
</feature>
<keyword evidence="4" id="KW-0862">Zinc</keyword>
<dbReference type="InterPro" id="IPR036236">
    <property type="entry name" value="Znf_C2H2_sf"/>
</dbReference>
<keyword evidence="1" id="KW-0479">Metal-binding</keyword>
<dbReference type="FunFam" id="3.30.160.60:FF:000125">
    <property type="entry name" value="Putative zinc finger protein 143"/>
    <property type="match status" value="2"/>
</dbReference>
<evidence type="ECO:0000313" key="8">
    <source>
        <dbReference type="EMBL" id="KOS14871.1"/>
    </source>
</evidence>
<dbReference type="PROSITE" id="PS00028">
    <property type="entry name" value="ZINC_FINGER_C2H2_1"/>
    <property type="match status" value="5"/>
</dbReference>
<evidence type="ECO:0000256" key="6">
    <source>
        <dbReference type="SAM" id="MobiDB-lite"/>
    </source>
</evidence>
<evidence type="ECO:0000256" key="3">
    <source>
        <dbReference type="ARBA" id="ARBA00022771"/>
    </source>
</evidence>
<dbReference type="PANTHER" id="PTHR19818">
    <property type="entry name" value="ZINC FINGER PROTEIN ZIC AND GLI"/>
    <property type="match status" value="1"/>
</dbReference>
<comment type="caution">
    <text evidence="8">The sequence shown here is derived from an EMBL/GenBank/DDBJ whole genome shotgun (WGS) entry which is preliminary data.</text>
</comment>
<sequence>MPDTSMIQFPCRWAGCQVQMPTLEELALHVQKFHLHPSATTQDPAAWHDTQNMAASMSSLLPGPTTSSSALTPSTPMPISTAPNNPLPSEIKLDLTEHFREAEALLQESHTACLCPPAQEGRKRHPCGWIHCTESFDTHAELTAHITALHVGSGKTEYECGWVGCPRAQEGRKFSQKQKVLRHIQTHTGDRPYVCPECHKRFSEANTLTQHMRTHTNERPYKCDFPGCNKSFSVVGSLTIHKRTHTGDRPFKCPYPGCGKQFSESSNLNKHIRVHRGDKPFKCPECDRRFTRPDQMARHRKVHAKAAVSAAAAHATATSTSNSPAPSSHPVPPLA</sequence>
<dbReference type="FunFam" id="3.30.160.60:FF:002343">
    <property type="entry name" value="Zinc finger protein 33A"/>
    <property type="match status" value="2"/>
</dbReference>
<dbReference type="VEuPathDB" id="FungiDB:Malapachy_0807"/>
<dbReference type="InterPro" id="IPR050329">
    <property type="entry name" value="GLI_C2H2-zinc-finger"/>
</dbReference>
<feature type="region of interest" description="Disordered" evidence="6">
    <location>
        <begin position="307"/>
        <end position="335"/>
    </location>
</feature>
<feature type="compositionally biased region" description="Low complexity" evidence="6">
    <location>
        <begin position="61"/>
        <end position="78"/>
    </location>
</feature>
<keyword evidence="2" id="KW-0677">Repeat</keyword>
<dbReference type="SUPFAM" id="SSF57667">
    <property type="entry name" value="beta-beta-alpha zinc fingers"/>
    <property type="match status" value="3"/>
</dbReference>
<feature type="compositionally biased region" description="Low complexity" evidence="6">
    <location>
        <begin position="307"/>
        <end position="326"/>
    </location>
</feature>
<evidence type="ECO:0000256" key="4">
    <source>
        <dbReference type="ARBA" id="ARBA00022833"/>
    </source>
</evidence>
<feature type="domain" description="C2H2-type" evidence="7">
    <location>
        <begin position="221"/>
        <end position="250"/>
    </location>
</feature>
<accession>A0A0M8MWC6</accession>
<dbReference type="Gene3D" id="3.30.160.60">
    <property type="entry name" value="Classic Zinc Finger"/>
    <property type="match status" value="7"/>
</dbReference>
<reference evidence="8 9" key="1">
    <citation type="submission" date="2015-07" db="EMBL/GenBank/DDBJ databases">
        <title>Draft Genome Sequence of Malassezia furfur CBS1878 and Malassezia pachydermatis CBS1879.</title>
        <authorList>
            <person name="Triana S."/>
            <person name="Ohm R."/>
            <person name="Gonzalez A."/>
            <person name="DeCock H."/>
            <person name="Restrepo S."/>
            <person name="Celis A."/>
        </authorList>
    </citation>
    <scope>NUCLEOTIDE SEQUENCE [LARGE SCALE GENOMIC DNA]</scope>
    <source>
        <strain evidence="8 9">CBS 1879</strain>
    </source>
</reference>
<feature type="region of interest" description="Disordered" evidence="6">
    <location>
        <begin position="61"/>
        <end position="85"/>
    </location>
</feature>
<dbReference type="GO" id="GO:0000981">
    <property type="term" value="F:DNA-binding transcription factor activity, RNA polymerase II-specific"/>
    <property type="evidence" value="ECO:0007669"/>
    <property type="project" value="TreeGrafter"/>
</dbReference>
<proteinExistence type="predicted"/>
<dbReference type="GO" id="GO:0008270">
    <property type="term" value="F:zinc ion binding"/>
    <property type="evidence" value="ECO:0007669"/>
    <property type="project" value="UniProtKB-KW"/>
</dbReference>
<feature type="domain" description="C2H2-type" evidence="7">
    <location>
        <begin position="281"/>
        <end position="304"/>
    </location>
</feature>
<dbReference type="GO" id="GO:0000978">
    <property type="term" value="F:RNA polymerase II cis-regulatory region sequence-specific DNA binding"/>
    <property type="evidence" value="ECO:0007669"/>
    <property type="project" value="UniProtKB-ARBA"/>
</dbReference>
<dbReference type="RefSeq" id="XP_017992503.1">
    <property type="nucleotide sequence ID" value="XM_018135320.1"/>
</dbReference>
<dbReference type="OrthoDB" id="3437960at2759"/>
<gene>
    <name evidence="8" type="ORF">Malapachy_0807</name>
</gene>
<dbReference type="STRING" id="77020.A0A0M8MWC6"/>
<organism evidence="8 9">
    <name type="scientific">Malassezia pachydermatis</name>
    <dbReference type="NCBI Taxonomy" id="77020"/>
    <lineage>
        <taxon>Eukaryota</taxon>
        <taxon>Fungi</taxon>
        <taxon>Dikarya</taxon>
        <taxon>Basidiomycota</taxon>
        <taxon>Ustilaginomycotina</taxon>
        <taxon>Malasseziomycetes</taxon>
        <taxon>Malasseziales</taxon>
        <taxon>Malasseziaceae</taxon>
        <taxon>Malassezia</taxon>
    </lineage>
</organism>
<dbReference type="GO" id="GO:0045944">
    <property type="term" value="P:positive regulation of transcription by RNA polymerase II"/>
    <property type="evidence" value="ECO:0007669"/>
    <property type="project" value="UniProtKB-ARBA"/>
</dbReference>
<feature type="domain" description="C2H2-type" evidence="7">
    <location>
        <begin position="158"/>
        <end position="192"/>
    </location>
</feature>
<dbReference type="EMBL" id="LGAV01000003">
    <property type="protein sequence ID" value="KOS14871.1"/>
    <property type="molecule type" value="Genomic_DNA"/>
</dbReference>
<dbReference type="GeneID" id="28727195"/>
<evidence type="ECO:0000259" key="7">
    <source>
        <dbReference type="PROSITE" id="PS50157"/>
    </source>
</evidence>
<dbReference type="PANTHER" id="PTHR19818:SF139">
    <property type="entry name" value="PAIR-RULE PROTEIN ODD-PAIRED"/>
    <property type="match status" value="1"/>
</dbReference>
<dbReference type="Proteomes" id="UP000037751">
    <property type="component" value="Unassembled WGS sequence"/>
</dbReference>
<dbReference type="PROSITE" id="PS50157">
    <property type="entry name" value="ZINC_FINGER_C2H2_2"/>
    <property type="match status" value="6"/>
</dbReference>
<protein>
    <submittedName>
        <fullName evidence="8">Zap1-metalloregulatory protein involved in zinc-responsive transcriptional regulation</fullName>
    </submittedName>
</protein>